<comment type="catalytic activity">
    <reaction evidence="4">
        <text>(6S)-5-formyl-5,6,7,8-tetrahydrofolate + ATP = (6R)-5,10-methenyltetrahydrofolate + ADP + phosphate</text>
        <dbReference type="Rhea" id="RHEA:10488"/>
        <dbReference type="ChEBI" id="CHEBI:30616"/>
        <dbReference type="ChEBI" id="CHEBI:43474"/>
        <dbReference type="ChEBI" id="CHEBI:57455"/>
        <dbReference type="ChEBI" id="CHEBI:57457"/>
        <dbReference type="ChEBI" id="CHEBI:456216"/>
        <dbReference type="EC" id="6.3.3.2"/>
    </reaction>
</comment>
<keyword evidence="4" id="KW-0479">Metal-binding</keyword>
<keyword evidence="2 4" id="KW-0547">Nucleotide-binding</keyword>
<protein>
    <recommendedName>
        <fullName evidence="4">5-formyltetrahydrofolate cyclo-ligase</fullName>
        <ecNumber evidence="4">6.3.3.2</ecNumber>
    </recommendedName>
</protein>
<keyword evidence="5" id="KW-0436">Ligase</keyword>
<proteinExistence type="inferred from homology"/>
<comment type="similarity">
    <text evidence="1 4">Belongs to the 5-formyltetrahydrofolate cyclo-ligase family.</text>
</comment>
<evidence type="ECO:0000313" key="6">
    <source>
        <dbReference type="Proteomes" id="UP001597260"/>
    </source>
</evidence>
<gene>
    <name evidence="5" type="ORF">ACFQ4H_15310</name>
</gene>
<dbReference type="InterPro" id="IPR037171">
    <property type="entry name" value="NagB/RpiA_transferase-like"/>
</dbReference>
<sequence length="206" mass="21493">MPDFSDEAEVVAAAKAELRAAVLTRRRSLPAAQRAEAAALVQAGLVDLVRRIRPRRVTGYVPIGSEPGGPDLPDVLLATLGPGARLLLPVLRADLDLDWADYSAPGDLVTTGRGLREPVGPRLGLSAIASADLVVVPAVAVDDRGVRLGRGGGSYDRALARVGTDVPTVVLLHDGELLDEVPALPHDQRVRAVITPADGVRLLPAG</sequence>
<evidence type="ECO:0000313" key="5">
    <source>
        <dbReference type="EMBL" id="MFD1322464.1"/>
    </source>
</evidence>
<reference evidence="6" key="1">
    <citation type="journal article" date="2019" name="Int. J. Syst. Evol. Microbiol.">
        <title>The Global Catalogue of Microorganisms (GCM) 10K type strain sequencing project: providing services to taxonomists for standard genome sequencing and annotation.</title>
        <authorList>
            <consortium name="The Broad Institute Genomics Platform"/>
            <consortium name="The Broad Institute Genome Sequencing Center for Infectious Disease"/>
            <person name="Wu L."/>
            <person name="Ma J."/>
        </authorList>
    </citation>
    <scope>NUCLEOTIDE SEQUENCE [LARGE SCALE GENOMIC DNA]</scope>
    <source>
        <strain evidence="6">JCM 31037</strain>
    </source>
</reference>
<dbReference type="Pfam" id="PF01812">
    <property type="entry name" value="5-FTHF_cyc-lig"/>
    <property type="match status" value="1"/>
</dbReference>
<keyword evidence="4" id="KW-0460">Magnesium</keyword>
<dbReference type="SUPFAM" id="SSF100950">
    <property type="entry name" value="NagB/RpiA/CoA transferase-like"/>
    <property type="match status" value="1"/>
</dbReference>
<keyword evidence="3 4" id="KW-0067">ATP-binding</keyword>
<dbReference type="EC" id="6.3.3.2" evidence="4"/>
<evidence type="ECO:0000256" key="2">
    <source>
        <dbReference type="ARBA" id="ARBA00022741"/>
    </source>
</evidence>
<accession>A0ABW3YDE3</accession>
<dbReference type="InterPro" id="IPR002698">
    <property type="entry name" value="FTHF_cligase"/>
</dbReference>
<dbReference type="EMBL" id="JBHTMP010000020">
    <property type="protein sequence ID" value="MFD1322464.1"/>
    <property type="molecule type" value="Genomic_DNA"/>
</dbReference>
<comment type="cofactor">
    <cofactor evidence="4">
        <name>Mg(2+)</name>
        <dbReference type="ChEBI" id="CHEBI:18420"/>
    </cofactor>
</comment>
<dbReference type="PIRSF" id="PIRSF006806">
    <property type="entry name" value="FTHF_cligase"/>
    <property type="match status" value="1"/>
</dbReference>
<dbReference type="NCBIfam" id="TIGR02727">
    <property type="entry name" value="MTHFS_bact"/>
    <property type="match status" value="1"/>
</dbReference>
<evidence type="ECO:0000256" key="1">
    <source>
        <dbReference type="ARBA" id="ARBA00010638"/>
    </source>
</evidence>
<dbReference type="PANTHER" id="PTHR23407">
    <property type="entry name" value="ATPASE INHIBITOR/5-FORMYLTETRAHYDROFOLATE CYCLO-LIGASE"/>
    <property type="match status" value="1"/>
</dbReference>
<dbReference type="Proteomes" id="UP001597260">
    <property type="component" value="Unassembled WGS sequence"/>
</dbReference>
<dbReference type="Gene3D" id="3.40.50.10420">
    <property type="entry name" value="NagB/RpiA/CoA transferase-like"/>
    <property type="match status" value="1"/>
</dbReference>
<keyword evidence="6" id="KW-1185">Reference proteome</keyword>
<dbReference type="GO" id="GO:0030272">
    <property type="term" value="F:5-formyltetrahydrofolate cyclo-ligase activity"/>
    <property type="evidence" value="ECO:0007669"/>
    <property type="project" value="UniProtKB-EC"/>
</dbReference>
<comment type="caution">
    <text evidence="5">The sequence shown here is derived from an EMBL/GenBank/DDBJ whole genome shotgun (WGS) entry which is preliminary data.</text>
</comment>
<evidence type="ECO:0000256" key="4">
    <source>
        <dbReference type="RuleBase" id="RU361279"/>
    </source>
</evidence>
<name>A0ABW3YDE3_9ACTN</name>
<dbReference type="InterPro" id="IPR024185">
    <property type="entry name" value="FTHF_cligase-like_sf"/>
</dbReference>
<organism evidence="5 6">
    <name type="scientific">Micromonospora sonneratiae</name>
    <dbReference type="NCBI Taxonomy" id="1184706"/>
    <lineage>
        <taxon>Bacteria</taxon>
        <taxon>Bacillati</taxon>
        <taxon>Actinomycetota</taxon>
        <taxon>Actinomycetes</taxon>
        <taxon>Micromonosporales</taxon>
        <taxon>Micromonosporaceae</taxon>
        <taxon>Micromonospora</taxon>
    </lineage>
</organism>
<evidence type="ECO:0000256" key="3">
    <source>
        <dbReference type="ARBA" id="ARBA00022840"/>
    </source>
</evidence>
<dbReference type="PANTHER" id="PTHR23407:SF1">
    <property type="entry name" value="5-FORMYLTETRAHYDROFOLATE CYCLO-LIGASE"/>
    <property type="match status" value="1"/>
</dbReference>
<dbReference type="RefSeq" id="WP_377571510.1">
    <property type="nucleotide sequence ID" value="NZ_JBHTMP010000020.1"/>
</dbReference>